<evidence type="ECO:0000256" key="2">
    <source>
        <dbReference type="ARBA" id="ARBA00023043"/>
    </source>
</evidence>
<feature type="domain" description="MSP" evidence="4">
    <location>
        <begin position="2"/>
        <end position="124"/>
    </location>
</feature>
<reference evidence="7" key="1">
    <citation type="journal article" date="2017" name="Plant J.">
        <title>The pomegranate (Punica granatum L.) genome and the genomics of punicalagin biosynthesis.</title>
        <authorList>
            <person name="Qin G."/>
            <person name="Xu C."/>
            <person name="Ming R."/>
            <person name="Tang H."/>
            <person name="Guyot R."/>
            <person name="Kramer E.M."/>
            <person name="Hu Y."/>
            <person name="Yi X."/>
            <person name="Qi Y."/>
            <person name="Xu X."/>
            <person name="Gao Z."/>
            <person name="Pan H."/>
            <person name="Jian J."/>
            <person name="Tian Y."/>
            <person name="Yue Z."/>
            <person name="Xu Y."/>
        </authorList>
    </citation>
    <scope>NUCLEOTIDE SEQUENCE [LARGE SCALE GENOMIC DNA]</scope>
    <source>
        <strain evidence="7">cv. Dabenzi</strain>
    </source>
</reference>
<dbReference type="SMART" id="SM00248">
    <property type="entry name" value="ANK"/>
    <property type="match status" value="8"/>
</dbReference>
<evidence type="ECO:0000259" key="4">
    <source>
        <dbReference type="PROSITE" id="PS50202"/>
    </source>
</evidence>
<feature type="repeat" description="ANK" evidence="3">
    <location>
        <begin position="288"/>
        <end position="310"/>
    </location>
</feature>
<dbReference type="EMBL" id="MTKT01002507">
    <property type="protein sequence ID" value="OWM78055.1"/>
    <property type="molecule type" value="Genomic_DNA"/>
</dbReference>
<protein>
    <recommendedName>
        <fullName evidence="4">MSP domain-containing protein</fullName>
    </recommendedName>
</protein>
<dbReference type="InterPro" id="IPR036770">
    <property type="entry name" value="Ankyrin_rpt-contain_sf"/>
</dbReference>
<dbReference type="Pfam" id="PF13637">
    <property type="entry name" value="Ank_4"/>
    <property type="match status" value="1"/>
</dbReference>
<evidence type="ECO:0000256" key="1">
    <source>
        <dbReference type="ARBA" id="ARBA00022737"/>
    </source>
</evidence>
<dbReference type="InterPro" id="IPR000535">
    <property type="entry name" value="MSP_dom"/>
</dbReference>
<dbReference type="OrthoDB" id="194358at2759"/>
<dbReference type="EMBL" id="PGOL01001275">
    <property type="protein sequence ID" value="PKI59423.1"/>
    <property type="molecule type" value="Genomic_DNA"/>
</dbReference>
<feature type="repeat" description="ANK" evidence="3">
    <location>
        <begin position="410"/>
        <end position="442"/>
    </location>
</feature>
<dbReference type="InterPro" id="IPR002110">
    <property type="entry name" value="Ankyrin_rpt"/>
</dbReference>
<dbReference type="PANTHER" id="PTHR24171">
    <property type="entry name" value="ANKYRIN REPEAT DOMAIN-CONTAINING PROTEIN 39-RELATED"/>
    <property type="match status" value="1"/>
</dbReference>
<dbReference type="AlphaFoldDB" id="A0A218WYT7"/>
<dbReference type="PROSITE" id="PS50297">
    <property type="entry name" value="ANK_REP_REGION"/>
    <property type="match status" value="4"/>
</dbReference>
<dbReference type="SUPFAM" id="SSF48403">
    <property type="entry name" value="Ankyrin repeat"/>
    <property type="match status" value="1"/>
</dbReference>
<keyword evidence="1" id="KW-0677">Repeat</keyword>
<gene>
    <name evidence="5" type="ORF">CDL15_Pgr018624</name>
    <name evidence="6" type="ORF">CRG98_020182</name>
</gene>
<evidence type="ECO:0000313" key="7">
    <source>
        <dbReference type="Proteomes" id="UP000197138"/>
    </source>
</evidence>
<dbReference type="InterPro" id="IPR013783">
    <property type="entry name" value="Ig-like_fold"/>
</dbReference>
<dbReference type="Pfam" id="PF12796">
    <property type="entry name" value="Ank_2"/>
    <property type="match status" value="2"/>
</dbReference>
<sequence>MDRLVKPDVKEIELIYKRGQKCTKSFRITNLMHTMSVAISLSTTKPSLFTFNLPLSIIPPLSTATYTIISLPSDQPAIPSPPDMVSVQSSMLPTWKAHENNLQHLFDRPGPHIFKDATIPISFVGFEVIEFLIPRAAQFPDIDYHLNRSIPWCDQAQLTTLLRSAISRQDKRTVLALIDAGADVNRQETDGKSLLSIAIGAGNLEVLKTLVSSGTVADNSVDLVLHEAAELKRVDFMEVLCRGLDEADINRVDSNGRIPIHVAAANGSVEVVRFCVSAGGDPNVVDSNGWTPLHCAAENGHLGVVEFLLECPEFDGKTVINSDGKTAFGLAVENNHNHLYDSLQLGDQLHRAARVGDVNGIRSCLLQGADVNSRDQNGWTPLHRAAFKGRTECVRALLSGGADVDAADEAGYTALHCAVETGRVETAMVLVAHGAKASVKSLRSCCFPLKNFDRLMNRHASSPVGVLEGGPE</sequence>
<dbReference type="Gene3D" id="2.60.40.10">
    <property type="entry name" value="Immunoglobulins"/>
    <property type="match status" value="1"/>
</dbReference>
<comment type="caution">
    <text evidence="5">The sequence shown here is derived from an EMBL/GenBank/DDBJ whole genome shotgun (WGS) entry which is preliminary data.</text>
</comment>
<dbReference type="PANTHER" id="PTHR24171:SF8">
    <property type="entry name" value="BRCA1-ASSOCIATED RING DOMAIN PROTEIN 1"/>
    <property type="match status" value="1"/>
</dbReference>
<reference evidence="5" key="2">
    <citation type="submission" date="2017-06" db="EMBL/GenBank/DDBJ databases">
        <title>The pomegranate genome and the genomics of punicalagin biosynthesis.</title>
        <authorList>
            <person name="Xu C."/>
        </authorList>
    </citation>
    <scope>NUCLEOTIDE SEQUENCE [LARGE SCALE GENOMIC DNA]</scope>
    <source>
        <tissue evidence="5">Fresh leaf</tissue>
    </source>
</reference>
<feature type="repeat" description="ANK" evidence="3">
    <location>
        <begin position="255"/>
        <end position="287"/>
    </location>
</feature>
<evidence type="ECO:0000313" key="6">
    <source>
        <dbReference type="EMBL" id="PKI59423.1"/>
    </source>
</evidence>
<dbReference type="GeneID" id="116211942"/>
<evidence type="ECO:0000313" key="5">
    <source>
        <dbReference type="EMBL" id="OWM78055.1"/>
    </source>
</evidence>
<dbReference type="STRING" id="22663.A0A218WYT7"/>
<keyword evidence="8" id="KW-1185">Reference proteome</keyword>
<dbReference type="PROSITE" id="PS50202">
    <property type="entry name" value="MSP"/>
    <property type="match status" value="1"/>
</dbReference>
<evidence type="ECO:0000256" key="3">
    <source>
        <dbReference type="PROSITE-ProRule" id="PRU00023"/>
    </source>
</evidence>
<dbReference type="PRINTS" id="PR01415">
    <property type="entry name" value="ANKYRIN"/>
</dbReference>
<reference evidence="6 8" key="3">
    <citation type="submission" date="2017-11" db="EMBL/GenBank/DDBJ databases">
        <title>De-novo sequencing of pomegranate (Punica granatum L.) genome.</title>
        <authorList>
            <person name="Akparov Z."/>
            <person name="Amiraslanov A."/>
            <person name="Hajiyeva S."/>
            <person name="Abbasov M."/>
            <person name="Kaur K."/>
            <person name="Hamwieh A."/>
            <person name="Solovyev V."/>
            <person name="Salamov A."/>
            <person name="Braich B."/>
            <person name="Kosarev P."/>
            <person name="Mahmoud A."/>
            <person name="Hajiyev E."/>
            <person name="Babayeva S."/>
            <person name="Izzatullayeva V."/>
            <person name="Mammadov A."/>
            <person name="Mammadov A."/>
            <person name="Sharifova S."/>
            <person name="Ojaghi J."/>
            <person name="Eynullazada K."/>
            <person name="Bayramov B."/>
            <person name="Abdulazimova A."/>
            <person name="Shahmuradov I."/>
        </authorList>
    </citation>
    <scope>NUCLEOTIDE SEQUENCE [LARGE SCALE GENOMIC DNA]</scope>
    <source>
        <strain evidence="6">AG2017</strain>
        <strain evidence="8">cv. AG2017</strain>
        <tissue evidence="6">Leaf</tissue>
    </source>
</reference>
<feature type="repeat" description="ANK" evidence="3">
    <location>
        <begin position="349"/>
        <end position="376"/>
    </location>
</feature>
<feature type="repeat" description="ANK" evidence="3">
    <location>
        <begin position="377"/>
        <end position="409"/>
    </location>
</feature>
<keyword evidence="2 3" id="KW-0040">ANK repeat</keyword>
<evidence type="ECO:0000313" key="8">
    <source>
        <dbReference type="Proteomes" id="UP000233551"/>
    </source>
</evidence>
<dbReference type="Proteomes" id="UP000233551">
    <property type="component" value="Unassembled WGS sequence"/>
</dbReference>
<dbReference type="Gene3D" id="1.25.40.20">
    <property type="entry name" value="Ankyrin repeat-containing domain"/>
    <property type="match status" value="2"/>
</dbReference>
<dbReference type="PROSITE" id="PS50088">
    <property type="entry name" value="ANK_REPEAT"/>
    <property type="match status" value="5"/>
</dbReference>
<name>A0A218WYT7_PUNGR</name>
<accession>A0A218WYT7</accession>
<proteinExistence type="predicted"/>
<dbReference type="Proteomes" id="UP000197138">
    <property type="component" value="Unassembled WGS sequence"/>
</dbReference>
<organism evidence="5 7">
    <name type="scientific">Punica granatum</name>
    <name type="common">Pomegranate</name>
    <dbReference type="NCBI Taxonomy" id="22663"/>
    <lineage>
        <taxon>Eukaryota</taxon>
        <taxon>Viridiplantae</taxon>
        <taxon>Streptophyta</taxon>
        <taxon>Embryophyta</taxon>
        <taxon>Tracheophyta</taxon>
        <taxon>Spermatophyta</taxon>
        <taxon>Magnoliopsida</taxon>
        <taxon>eudicotyledons</taxon>
        <taxon>Gunneridae</taxon>
        <taxon>Pentapetalae</taxon>
        <taxon>rosids</taxon>
        <taxon>malvids</taxon>
        <taxon>Myrtales</taxon>
        <taxon>Lythraceae</taxon>
        <taxon>Punica</taxon>
    </lineage>
</organism>